<evidence type="ECO:0000256" key="2">
    <source>
        <dbReference type="ARBA" id="ARBA00023015"/>
    </source>
</evidence>
<keyword evidence="2" id="KW-0805">Transcription regulation</keyword>
<accession>A0ABY1KUQ5</accession>
<dbReference type="SUPFAM" id="SSF46785">
    <property type="entry name" value="Winged helix' DNA-binding domain"/>
    <property type="match status" value="1"/>
</dbReference>
<dbReference type="InterPro" id="IPR036390">
    <property type="entry name" value="WH_DNA-bd_sf"/>
</dbReference>
<keyword evidence="4" id="KW-0804">Transcription</keyword>
<sequence length="294" mass="33575">MSYQLELRHFNYFLAVAKELHFRKAAEKLFISQPGLSRQIKQMEEILDTPLFVRDKKKVKLTPAGMYLKEEVEFILNHLELIQKQSRTIGEGHLGEVRIGFLGSAMQEVIPKFLLQLKESYSGIKTSLEELSNRAQVDALLKDKLDIGFVRLARVPKGIEIMPVKEDSFSVVLPENHALSAENFKKMGQLKEESFILFAQEYSPLYYDTVVSICEDSGFSPKVSHKSVHAQTIFKLVENNLGVSIVPTSLQYGFKMKIKFIELKQIPQRAVLSVIWKSDNRNPVLKNCMDLILG</sequence>
<gene>
    <name evidence="6" type="ORF">SAMN05421766_10491</name>
</gene>
<reference evidence="6 7" key="1">
    <citation type="submission" date="2017-01" db="EMBL/GenBank/DDBJ databases">
        <authorList>
            <person name="Varghese N."/>
            <person name="Submissions S."/>
        </authorList>
    </citation>
    <scope>NUCLEOTIDE SEQUENCE [LARGE SCALE GENOMIC DNA]</scope>
    <source>
        <strain evidence="6 7">DSM 2061</strain>
    </source>
</reference>
<protein>
    <submittedName>
        <fullName evidence="6">Transcriptional regulator, LysR family</fullName>
    </submittedName>
</protein>
<evidence type="ECO:0000256" key="4">
    <source>
        <dbReference type="ARBA" id="ARBA00023163"/>
    </source>
</evidence>
<dbReference type="InterPro" id="IPR000847">
    <property type="entry name" value="LysR_HTH_N"/>
</dbReference>
<keyword evidence="7" id="KW-1185">Reference proteome</keyword>
<dbReference type="Gene3D" id="1.10.10.10">
    <property type="entry name" value="Winged helix-like DNA-binding domain superfamily/Winged helix DNA-binding domain"/>
    <property type="match status" value="1"/>
</dbReference>
<dbReference type="PRINTS" id="PR00039">
    <property type="entry name" value="HTHLYSR"/>
</dbReference>
<keyword evidence="3" id="KW-0238">DNA-binding</keyword>
<dbReference type="RefSeq" id="WP_076455671.1">
    <property type="nucleotide sequence ID" value="NZ_FTOB01000004.1"/>
</dbReference>
<dbReference type="PANTHER" id="PTHR30346">
    <property type="entry name" value="TRANSCRIPTIONAL DUAL REGULATOR HCAR-RELATED"/>
    <property type="match status" value="1"/>
</dbReference>
<evidence type="ECO:0000313" key="7">
    <source>
        <dbReference type="Proteomes" id="UP000185728"/>
    </source>
</evidence>
<dbReference type="Proteomes" id="UP000185728">
    <property type="component" value="Unassembled WGS sequence"/>
</dbReference>
<organism evidence="6 7">
    <name type="scientific">Zobellia uliginosa</name>
    <dbReference type="NCBI Taxonomy" id="143224"/>
    <lineage>
        <taxon>Bacteria</taxon>
        <taxon>Pseudomonadati</taxon>
        <taxon>Bacteroidota</taxon>
        <taxon>Flavobacteriia</taxon>
        <taxon>Flavobacteriales</taxon>
        <taxon>Flavobacteriaceae</taxon>
        <taxon>Zobellia</taxon>
    </lineage>
</organism>
<dbReference type="Pfam" id="PF00126">
    <property type="entry name" value="HTH_1"/>
    <property type="match status" value="1"/>
</dbReference>
<dbReference type="InterPro" id="IPR005119">
    <property type="entry name" value="LysR_subst-bd"/>
</dbReference>
<comment type="similarity">
    <text evidence="1">Belongs to the LysR transcriptional regulatory family.</text>
</comment>
<proteinExistence type="inferred from homology"/>
<dbReference type="SUPFAM" id="SSF53850">
    <property type="entry name" value="Periplasmic binding protein-like II"/>
    <property type="match status" value="1"/>
</dbReference>
<dbReference type="Gene3D" id="3.40.190.10">
    <property type="entry name" value="Periplasmic binding protein-like II"/>
    <property type="match status" value="2"/>
</dbReference>
<name>A0ABY1KUQ5_9FLAO</name>
<evidence type="ECO:0000256" key="1">
    <source>
        <dbReference type="ARBA" id="ARBA00009437"/>
    </source>
</evidence>
<dbReference type="PROSITE" id="PS50931">
    <property type="entry name" value="HTH_LYSR"/>
    <property type="match status" value="1"/>
</dbReference>
<dbReference type="InterPro" id="IPR036388">
    <property type="entry name" value="WH-like_DNA-bd_sf"/>
</dbReference>
<dbReference type="Pfam" id="PF03466">
    <property type="entry name" value="LysR_substrate"/>
    <property type="match status" value="1"/>
</dbReference>
<dbReference type="PANTHER" id="PTHR30346:SF28">
    <property type="entry name" value="HTH-TYPE TRANSCRIPTIONAL REGULATOR CYNR"/>
    <property type="match status" value="1"/>
</dbReference>
<comment type="caution">
    <text evidence="6">The sequence shown here is derived from an EMBL/GenBank/DDBJ whole genome shotgun (WGS) entry which is preliminary data.</text>
</comment>
<evidence type="ECO:0000259" key="5">
    <source>
        <dbReference type="PROSITE" id="PS50931"/>
    </source>
</evidence>
<feature type="domain" description="HTH lysR-type" evidence="5">
    <location>
        <begin position="5"/>
        <end position="62"/>
    </location>
</feature>
<dbReference type="EMBL" id="FTOB01000004">
    <property type="protein sequence ID" value="SIS81220.1"/>
    <property type="molecule type" value="Genomic_DNA"/>
</dbReference>
<evidence type="ECO:0000256" key="3">
    <source>
        <dbReference type="ARBA" id="ARBA00023125"/>
    </source>
</evidence>
<evidence type="ECO:0000313" key="6">
    <source>
        <dbReference type="EMBL" id="SIS81220.1"/>
    </source>
</evidence>